<accession>A0A1R3JRZ6</accession>
<sequence length="84" mass="9026">MSGIAEKYVAYTAPRSGAVDRDFDKLSLANENGFLWDVNPASNEAVGEDGLNKDGTSEAAEDEPVNNSSSLVNQPVQKRARSPR</sequence>
<reference evidence="3" key="1">
    <citation type="submission" date="2013-09" db="EMBL/GenBank/DDBJ databases">
        <title>Corchorus olitorius genome sequencing.</title>
        <authorList>
            <person name="Alam M."/>
            <person name="Haque M.S."/>
            <person name="Islam M.S."/>
            <person name="Emdad E.M."/>
            <person name="Islam M.M."/>
            <person name="Ahmed B."/>
            <person name="Halim A."/>
            <person name="Hossen Q.M.M."/>
            <person name="Hossain M.Z."/>
            <person name="Ahmed R."/>
            <person name="Khan M.M."/>
            <person name="Islam R."/>
            <person name="Rashid M.M."/>
            <person name="Khan S.A."/>
            <person name="Rahman M.S."/>
            <person name="Alam M."/>
            <person name="Yahiya A.S."/>
            <person name="Khan M.S."/>
            <person name="Azam M.S."/>
            <person name="Haque T."/>
            <person name="Lashkar M.Z.H."/>
            <person name="Akhand A.I."/>
            <person name="Morshed G."/>
            <person name="Roy S."/>
            <person name="Uddin K.S."/>
            <person name="Rabeya T."/>
            <person name="Hossain A.S."/>
            <person name="Chowdhury A."/>
            <person name="Snigdha A.R."/>
            <person name="Mortoza M.S."/>
            <person name="Matin S.A."/>
            <person name="Hoque S.M.E."/>
            <person name="Islam M.K."/>
            <person name="Roy D.K."/>
            <person name="Haider R."/>
            <person name="Moosa M.M."/>
            <person name="Elias S.M."/>
            <person name="Hasan A.M."/>
            <person name="Jahan S."/>
            <person name="Shafiuddin M."/>
            <person name="Mahmood N."/>
            <person name="Shommy N.S."/>
        </authorList>
    </citation>
    <scope>NUCLEOTIDE SEQUENCE [LARGE SCALE GENOMIC DNA]</scope>
    <source>
        <strain evidence="3">cv. O-4</strain>
    </source>
</reference>
<name>A0A1R3JRZ6_9ROSI</name>
<dbReference type="AlphaFoldDB" id="A0A1R3JRZ6"/>
<dbReference type="EMBL" id="AWUE01015434">
    <property type="protein sequence ID" value="OMO97574.1"/>
    <property type="molecule type" value="Genomic_DNA"/>
</dbReference>
<protein>
    <submittedName>
        <fullName evidence="2">Uncharacterized protein</fullName>
    </submittedName>
</protein>
<organism evidence="2 3">
    <name type="scientific">Corchorus olitorius</name>
    <dbReference type="NCBI Taxonomy" id="93759"/>
    <lineage>
        <taxon>Eukaryota</taxon>
        <taxon>Viridiplantae</taxon>
        <taxon>Streptophyta</taxon>
        <taxon>Embryophyta</taxon>
        <taxon>Tracheophyta</taxon>
        <taxon>Spermatophyta</taxon>
        <taxon>Magnoliopsida</taxon>
        <taxon>eudicotyledons</taxon>
        <taxon>Gunneridae</taxon>
        <taxon>Pentapetalae</taxon>
        <taxon>rosids</taxon>
        <taxon>malvids</taxon>
        <taxon>Malvales</taxon>
        <taxon>Malvaceae</taxon>
        <taxon>Grewioideae</taxon>
        <taxon>Apeibeae</taxon>
        <taxon>Corchorus</taxon>
    </lineage>
</organism>
<keyword evidence="3" id="KW-1185">Reference proteome</keyword>
<feature type="compositionally biased region" description="Polar residues" evidence="1">
    <location>
        <begin position="65"/>
        <end position="76"/>
    </location>
</feature>
<gene>
    <name evidence="2" type="ORF">COLO4_14551</name>
</gene>
<comment type="caution">
    <text evidence="2">The sequence shown here is derived from an EMBL/GenBank/DDBJ whole genome shotgun (WGS) entry which is preliminary data.</text>
</comment>
<proteinExistence type="predicted"/>
<dbReference type="OrthoDB" id="994627at2759"/>
<dbReference type="STRING" id="93759.A0A1R3JRZ6"/>
<evidence type="ECO:0000313" key="2">
    <source>
        <dbReference type="EMBL" id="OMO97574.1"/>
    </source>
</evidence>
<evidence type="ECO:0000256" key="1">
    <source>
        <dbReference type="SAM" id="MobiDB-lite"/>
    </source>
</evidence>
<evidence type="ECO:0000313" key="3">
    <source>
        <dbReference type="Proteomes" id="UP000187203"/>
    </source>
</evidence>
<feature type="region of interest" description="Disordered" evidence="1">
    <location>
        <begin position="39"/>
        <end position="84"/>
    </location>
</feature>
<dbReference type="Proteomes" id="UP000187203">
    <property type="component" value="Unassembled WGS sequence"/>
</dbReference>